<protein>
    <submittedName>
        <fullName evidence="2">NUDIX domain-containing protein</fullName>
    </submittedName>
</protein>
<dbReference type="InterPro" id="IPR000086">
    <property type="entry name" value="NUDIX_hydrolase_dom"/>
</dbReference>
<dbReference type="PROSITE" id="PS00893">
    <property type="entry name" value="NUDIX_BOX"/>
    <property type="match status" value="1"/>
</dbReference>
<feature type="domain" description="Nudix hydrolase" evidence="1">
    <location>
        <begin position="7"/>
        <end position="138"/>
    </location>
</feature>
<proteinExistence type="predicted"/>
<evidence type="ECO:0000313" key="3">
    <source>
        <dbReference type="Proteomes" id="UP000736583"/>
    </source>
</evidence>
<dbReference type="PANTHER" id="PTHR16099:SF5">
    <property type="entry name" value="NUCLEOTIDE TRIPHOSPHATE DIPHOSPHATASE NUDT15"/>
    <property type="match status" value="1"/>
</dbReference>
<dbReference type="Proteomes" id="UP000736583">
    <property type="component" value="Unassembled WGS sequence"/>
</dbReference>
<keyword evidence="3" id="KW-1185">Reference proteome</keyword>
<dbReference type="Pfam" id="PF00293">
    <property type="entry name" value="NUDIX"/>
    <property type="match status" value="1"/>
</dbReference>
<evidence type="ECO:0000313" key="2">
    <source>
        <dbReference type="EMBL" id="MBU5590221.1"/>
    </source>
</evidence>
<comment type="caution">
    <text evidence="2">The sequence shown here is derived from an EMBL/GenBank/DDBJ whole genome shotgun (WGS) entry which is preliminary data.</text>
</comment>
<dbReference type="CDD" id="cd04683">
    <property type="entry name" value="NUDIX_Hydrolase"/>
    <property type="match status" value="1"/>
</dbReference>
<gene>
    <name evidence="2" type="ORF">KQI89_00425</name>
</gene>
<evidence type="ECO:0000259" key="1">
    <source>
        <dbReference type="PROSITE" id="PS51462"/>
    </source>
</evidence>
<organism evidence="2 3">
    <name type="scientific">Clostridium simiarum</name>
    <dbReference type="NCBI Taxonomy" id="2841506"/>
    <lineage>
        <taxon>Bacteria</taxon>
        <taxon>Bacillati</taxon>
        <taxon>Bacillota</taxon>
        <taxon>Clostridia</taxon>
        <taxon>Eubacteriales</taxon>
        <taxon>Clostridiaceae</taxon>
        <taxon>Clostridium</taxon>
    </lineage>
</organism>
<dbReference type="EMBL" id="JAHLQL010000001">
    <property type="protein sequence ID" value="MBU5590221.1"/>
    <property type="molecule type" value="Genomic_DNA"/>
</dbReference>
<accession>A0ABS6EVG5</accession>
<name>A0ABS6EVG5_9CLOT</name>
<dbReference type="PANTHER" id="PTHR16099">
    <property type="entry name" value="8-OXO-DGTP DIPHOSPHATES NUDT15"/>
    <property type="match status" value="1"/>
</dbReference>
<dbReference type="RefSeq" id="WP_216455470.1">
    <property type="nucleotide sequence ID" value="NZ_JAHLQL010000001.1"/>
</dbReference>
<dbReference type="PROSITE" id="PS51462">
    <property type="entry name" value="NUDIX"/>
    <property type="match status" value="1"/>
</dbReference>
<dbReference type="InterPro" id="IPR020084">
    <property type="entry name" value="NUDIX_hydrolase_CS"/>
</dbReference>
<reference evidence="2 3" key="1">
    <citation type="submission" date="2021-06" db="EMBL/GenBank/DDBJ databases">
        <authorList>
            <person name="Sun Q."/>
            <person name="Li D."/>
        </authorList>
    </citation>
    <scope>NUCLEOTIDE SEQUENCE [LARGE SCALE GENOMIC DNA]</scope>
    <source>
        <strain evidence="2 3">MSJ-4</strain>
    </source>
</reference>
<sequence length="144" mass="16669">MIKKKFQMPVAVHLLLIREGKILLLRRFNTGYEDGNYSVVAGHLDGDEDVKSAMIREAMEEAGIEIKANNLQIVGVMHRKSEVERIDFFLVADSWNNEIVNMEPEKCDDLSWFEIDNLPFNTIPYIKKAIENYISGIQFDIYGW</sequence>